<dbReference type="RefSeq" id="WP_134176245.1">
    <property type="nucleotide sequence ID" value="NZ_SOCQ01000007.1"/>
</dbReference>
<dbReference type="InterPro" id="IPR052021">
    <property type="entry name" value="Type-I_RS_S_subunit"/>
</dbReference>
<reference evidence="5 6" key="1">
    <citation type="submission" date="2019-03" db="EMBL/GenBank/DDBJ databases">
        <title>Genomic analyses of the natural microbiome of Caenorhabditis elegans.</title>
        <authorList>
            <person name="Samuel B."/>
        </authorList>
    </citation>
    <scope>NUCLEOTIDE SEQUENCE [LARGE SCALE GENOMIC DNA]</scope>
    <source>
        <strain evidence="5 6">BIGb0525</strain>
    </source>
</reference>
<dbReference type="CDD" id="cd17249">
    <property type="entry name" value="RMtype1_S_EcoR124I-TRD2-CR2_like"/>
    <property type="match status" value="1"/>
</dbReference>
<dbReference type="Gene3D" id="1.10.287.1120">
    <property type="entry name" value="Bipartite methylase S protein"/>
    <property type="match status" value="1"/>
</dbReference>
<dbReference type="PANTHER" id="PTHR30408">
    <property type="entry name" value="TYPE-1 RESTRICTION ENZYME ECOKI SPECIFICITY PROTEIN"/>
    <property type="match status" value="1"/>
</dbReference>
<evidence type="ECO:0000313" key="5">
    <source>
        <dbReference type="EMBL" id="TDV46782.1"/>
    </source>
</evidence>
<keyword evidence="3" id="KW-0238">DNA-binding</keyword>
<gene>
    <name evidence="5" type="ORF">EDF87_107203</name>
</gene>
<name>A0A4R7VCG1_9PSED</name>
<keyword evidence="2" id="KW-0680">Restriction system</keyword>
<dbReference type="Gene3D" id="3.90.220.20">
    <property type="entry name" value="DNA methylase specificity domains"/>
    <property type="match status" value="2"/>
</dbReference>
<dbReference type="GO" id="GO:0009307">
    <property type="term" value="P:DNA restriction-modification system"/>
    <property type="evidence" value="ECO:0007669"/>
    <property type="project" value="UniProtKB-KW"/>
</dbReference>
<organism evidence="5 6">
    <name type="scientific">Pseudomonas helmanticensis</name>
    <dbReference type="NCBI Taxonomy" id="1471381"/>
    <lineage>
        <taxon>Bacteria</taxon>
        <taxon>Pseudomonadati</taxon>
        <taxon>Pseudomonadota</taxon>
        <taxon>Gammaproteobacteria</taxon>
        <taxon>Pseudomonadales</taxon>
        <taxon>Pseudomonadaceae</taxon>
        <taxon>Pseudomonas</taxon>
    </lineage>
</organism>
<dbReference type="InterPro" id="IPR000055">
    <property type="entry name" value="Restrct_endonuc_typeI_TRD"/>
</dbReference>
<dbReference type="InterPro" id="IPR044946">
    <property type="entry name" value="Restrct_endonuc_typeI_TRD_sf"/>
</dbReference>
<evidence type="ECO:0000256" key="2">
    <source>
        <dbReference type="ARBA" id="ARBA00022747"/>
    </source>
</evidence>
<comment type="similarity">
    <text evidence="1">Belongs to the type-I restriction system S methylase family.</text>
</comment>
<dbReference type="PANTHER" id="PTHR30408:SF12">
    <property type="entry name" value="TYPE I RESTRICTION ENZYME MJAVIII SPECIFICITY SUBUNIT"/>
    <property type="match status" value="1"/>
</dbReference>
<dbReference type="SUPFAM" id="SSF116734">
    <property type="entry name" value="DNA methylase specificity domain"/>
    <property type="match status" value="2"/>
</dbReference>
<dbReference type="GO" id="GO:0003677">
    <property type="term" value="F:DNA binding"/>
    <property type="evidence" value="ECO:0007669"/>
    <property type="project" value="UniProtKB-KW"/>
</dbReference>
<sequence length="443" mass="49261">MSSYKPYPAYKDSGVEWLGKVPEHWVLHKLKYLARFSGGGTPSRDVAEYWGGSIPWVSPKDMKAETIHSAEELITESGLSGSTTSLVSPGQILLVVRSGILKHTIPAAINEVEVALNQDMKAIQFDSKSCESKFFLRWIQGLNHDLLQAWLKQGATVESIEQDLLAGTIVPTPPPAERHKIVSYLDREIARIDTLASKKTRFINILREKRGTLITNAVTRGIDPTAKMKVLEASWLREIPLHWQLTPLKYVAPNLTVGIVVNPSDYVTDEGLPFIYGGDITEGGIHFETSRRISNENSVKNSKTRLQAGDLVTVRVGAPGITAVVPPECEGGNCASVMHIRRGDFDSDWLCYAMNSRVVRYQVEVVQYGAAQEQFNISHAVDFLIPVPPYEEQIAIKIHLNREKLRIDTLIKKTEISLTLLKERRSALITAAVTGQIDLREAS</sequence>
<evidence type="ECO:0000259" key="4">
    <source>
        <dbReference type="Pfam" id="PF01420"/>
    </source>
</evidence>
<comment type="caution">
    <text evidence="5">The sequence shown here is derived from an EMBL/GenBank/DDBJ whole genome shotgun (WGS) entry which is preliminary data.</text>
</comment>
<proteinExistence type="inferred from homology"/>
<evidence type="ECO:0000256" key="3">
    <source>
        <dbReference type="ARBA" id="ARBA00023125"/>
    </source>
</evidence>
<protein>
    <submittedName>
        <fullName evidence="5">Type I restriction enzyme S subunit</fullName>
    </submittedName>
</protein>
<evidence type="ECO:0000256" key="1">
    <source>
        <dbReference type="ARBA" id="ARBA00010923"/>
    </source>
</evidence>
<dbReference type="EMBL" id="SOCQ01000007">
    <property type="protein sequence ID" value="TDV46782.1"/>
    <property type="molecule type" value="Genomic_DNA"/>
</dbReference>
<accession>A0A4R7VCG1</accession>
<feature type="domain" description="Type I restriction modification DNA specificity" evidence="4">
    <location>
        <begin position="22"/>
        <end position="196"/>
    </location>
</feature>
<dbReference type="AlphaFoldDB" id="A0A4R7VCG1"/>
<evidence type="ECO:0000313" key="6">
    <source>
        <dbReference type="Proteomes" id="UP000295804"/>
    </source>
</evidence>
<dbReference type="Proteomes" id="UP000295804">
    <property type="component" value="Unassembled WGS sequence"/>
</dbReference>
<dbReference type="Pfam" id="PF01420">
    <property type="entry name" value="Methylase_S"/>
    <property type="match status" value="1"/>
</dbReference>